<dbReference type="Pfam" id="PF04352">
    <property type="entry name" value="ProQ"/>
    <property type="match status" value="1"/>
</dbReference>
<dbReference type="PANTHER" id="PTHR38106:SF1">
    <property type="entry name" value="RNA CHAPERONE PROQ"/>
    <property type="match status" value="1"/>
</dbReference>
<proteinExistence type="predicted"/>
<evidence type="ECO:0000259" key="5">
    <source>
        <dbReference type="SMART" id="SM00945"/>
    </source>
</evidence>
<keyword evidence="1" id="KW-0963">Cytoplasm</keyword>
<dbReference type="Gene3D" id="1.10.1710.10">
    <property type="entry name" value="ProQ/FinO domain"/>
    <property type="match status" value="1"/>
</dbReference>
<feature type="region of interest" description="Disordered" evidence="4">
    <location>
        <begin position="184"/>
        <end position="311"/>
    </location>
</feature>
<keyword evidence="7" id="KW-1185">Reference proteome</keyword>
<evidence type="ECO:0000256" key="2">
    <source>
        <dbReference type="ARBA" id="ARBA00022884"/>
    </source>
</evidence>
<feature type="compositionally biased region" description="Polar residues" evidence="4">
    <location>
        <begin position="32"/>
        <end position="41"/>
    </location>
</feature>
<evidence type="ECO:0000256" key="3">
    <source>
        <dbReference type="ARBA" id="ARBA00023186"/>
    </source>
</evidence>
<keyword evidence="3" id="KW-0143">Chaperone</keyword>
<dbReference type="SUPFAM" id="SSF48657">
    <property type="entry name" value="FinO-like"/>
    <property type="match status" value="1"/>
</dbReference>
<keyword evidence="2" id="KW-0694">RNA-binding</keyword>
<feature type="compositionally biased region" description="Basic and acidic residues" evidence="4">
    <location>
        <begin position="260"/>
        <end position="284"/>
    </location>
</feature>
<name>A0ABZ0YWX2_9GAMM</name>
<evidence type="ECO:0000313" key="6">
    <source>
        <dbReference type="EMBL" id="WQH16263.1"/>
    </source>
</evidence>
<sequence>MSADDQNANRADKATVEDKATDEAPRADEAATESTQATGATSVGDDGETSGPTPEASGKDDPGEATQAGAAETGEQATEKSATESTAEPSPETANEATPAQANQPKKPRVHPREAIKQFAAAWPEAFSNDPKAVKPLAIGILQQILADRPAELDGLNSKAIRAAMKFYTSRLSYHIAMKNAEHRVDLKGEPAESVDDKARSHAEEQIKAIHAQRDAKRAEQGESEEGGEKKPRRPRQPGSKAGGKPAGERKGAKGAPRGEGNKRRGDRRPNKGTDQRQAGKENQPDPALKNMSMEEKLDRLAQRFGQDGAK</sequence>
<feature type="compositionally biased region" description="Polar residues" evidence="4">
    <location>
        <begin position="83"/>
        <end position="104"/>
    </location>
</feature>
<accession>A0ABZ0YWX2</accession>
<dbReference type="Proteomes" id="UP001327459">
    <property type="component" value="Chromosome"/>
</dbReference>
<dbReference type="SMART" id="SM00945">
    <property type="entry name" value="ProQ"/>
    <property type="match status" value="1"/>
</dbReference>
<feature type="region of interest" description="Disordered" evidence="4">
    <location>
        <begin position="1"/>
        <end position="113"/>
    </location>
</feature>
<feature type="compositionally biased region" description="Basic and acidic residues" evidence="4">
    <location>
        <begin position="10"/>
        <end position="29"/>
    </location>
</feature>
<feature type="compositionally biased region" description="Basic and acidic residues" evidence="4">
    <location>
        <begin position="293"/>
        <end position="302"/>
    </location>
</feature>
<protein>
    <submittedName>
        <fullName evidence="6">ProQ/FINO family protein</fullName>
    </submittedName>
</protein>
<dbReference type="PANTHER" id="PTHR38106">
    <property type="entry name" value="RNA CHAPERONE PROQ"/>
    <property type="match status" value="1"/>
</dbReference>
<dbReference type="EMBL" id="CP140153">
    <property type="protein sequence ID" value="WQH16263.1"/>
    <property type="molecule type" value="Genomic_DNA"/>
</dbReference>
<dbReference type="RefSeq" id="WP_322521262.1">
    <property type="nucleotide sequence ID" value="NZ_CP140153.1"/>
</dbReference>
<feature type="compositionally biased region" description="Basic and acidic residues" evidence="4">
    <location>
        <begin position="184"/>
        <end position="221"/>
    </location>
</feature>
<evidence type="ECO:0000256" key="1">
    <source>
        <dbReference type="ARBA" id="ARBA00022490"/>
    </source>
</evidence>
<dbReference type="InterPro" id="IPR016103">
    <property type="entry name" value="ProQ/FinO"/>
</dbReference>
<evidence type="ECO:0000256" key="4">
    <source>
        <dbReference type="SAM" id="MobiDB-lite"/>
    </source>
</evidence>
<dbReference type="InterPro" id="IPR036442">
    <property type="entry name" value="ProQ/FinO_sf"/>
</dbReference>
<feature type="compositionally biased region" description="Low complexity" evidence="4">
    <location>
        <begin position="64"/>
        <end position="76"/>
    </location>
</feature>
<dbReference type="InterPro" id="IPR023529">
    <property type="entry name" value="ProQ"/>
</dbReference>
<gene>
    <name evidence="6" type="ORF">SR882_10950</name>
</gene>
<evidence type="ECO:0000313" key="7">
    <source>
        <dbReference type="Proteomes" id="UP001327459"/>
    </source>
</evidence>
<feature type="domain" description="ProQ/FinO" evidence="5">
    <location>
        <begin position="107"/>
        <end position="223"/>
    </location>
</feature>
<organism evidence="6 7">
    <name type="scientific">Guyparkeria halophila</name>
    <dbReference type="NCBI Taxonomy" id="47960"/>
    <lineage>
        <taxon>Bacteria</taxon>
        <taxon>Pseudomonadati</taxon>
        <taxon>Pseudomonadota</taxon>
        <taxon>Gammaproteobacteria</taxon>
        <taxon>Chromatiales</taxon>
        <taxon>Thioalkalibacteraceae</taxon>
        <taxon>Guyparkeria</taxon>
    </lineage>
</organism>
<reference evidence="6 7" key="1">
    <citation type="submission" date="2023-11" db="EMBL/GenBank/DDBJ databases">
        <title>MicrobeMod: A computational toolkit for identifying prokaryotic methylation and restriction-modification with nanopore sequencing.</title>
        <authorList>
            <person name="Crits-Christoph A."/>
            <person name="Kang S.C."/>
            <person name="Lee H."/>
            <person name="Ostrov N."/>
        </authorList>
    </citation>
    <scope>NUCLEOTIDE SEQUENCE [LARGE SCALE GENOMIC DNA]</scope>
    <source>
        <strain evidence="6 7">ATCC 49870</strain>
    </source>
</reference>